<name>D5Q148_CLODI</name>
<dbReference type="Proteomes" id="UP000003227">
    <property type="component" value="Unassembled WGS sequence"/>
</dbReference>
<protein>
    <submittedName>
        <fullName evidence="1">Uncharacterized protein</fullName>
    </submittedName>
</protein>
<gene>
    <name evidence="1" type="ORF">HMPREF0220_0630</name>
</gene>
<organism evidence="1 2">
    <name type="scientific">Clostridioides difficile NAP08</name>
    <dbReference type="NCBI Taxonomy" id="525259"/>
    <lineage>
        <taxon>Bacteria</taxon>
        <taxon>Bacillati</taxon>
        <taxon>Bacillota</taxon>
        <taxon>Clostridia</taxon>
        <taxon>Peptostreptococcales</taxon>
        <taxon>Peptostreptococcaceae</taxon>
        <taxon>Clostridioides</taxon>
    </lineage>
</organism>
<dbReference type="HOGENOM" id="CLU_3314275_0_0_9"/>
<dbReference type="AlphaFoldDB" id="D5Q148"/>
<dbReference type="EMBL" id="ADNX01000016">
    <property type="protein sequence ID" value="EFH08364.1"/>
    <property type="molecule type" value="Genomic_DNA"/>
</dbReference>
<evidence type="ECO:0000313" key="1">
    <source>
        <dbReference type="EMBL" id="EFH08364.1"/>
    </source>
</evidence>
<proteinExistence type="predicted"/>
<reference evidence="1 2" key="1">
    <citation type="submission" date="2010-05" db="EMBL/GenBank/DDBJ databases">
        <authorList>
            <person name="Qin X."/>
            <person name="Bachman B."/>
            <person name="Battles P."/>
            <person name="Bell A."/>
            <person name="Bess C."/>
            <person name="Bickham C."/>
            <person name="Chaboub L."/>
            <person name="Chen D."/>
            <person name="Coyle M."/>
            <person name="Deiros D.R."/>
            <person name="Dinh H."/>
            <person name="Forbes L."/>
            <person name="Fowler G."/>
            <person name="Francisco L."/>
            <person name="Fu Q."/>
            <person name="Gubbala S."/>
            <person name="Hale W."/>
            <person name="Han Y."/>
            <person name="Hemphill L."/>
            <person name="Highlander S.K."/>
            <person name="Hirani K."/>
            <person name="Hogues M."/>
            <person name="Jackson L."/>
            <person name="Jakkamsetti A."/>
            <person name="Javaid M."/>
            <person name="Jiang H."/>
            <person name="Korchina V."/>
            <person name="Kovar C."/>
            <person name="Lara F."/>
            <person name="Lee S."/>
            <person name="Mata R."/>
            <person name="Mathew T."/>
            <person name="Moen C."/>
            <person name="Morales K."/>
            <person name="Munidasa M."/>
            <person name="Nazareth L."/>
            <person name="Ngo R."/>
            <person name="Nguyen L."/>
            <person name="Okwuonu G."/>
            <person name="Ongeri F."/>
            <person name="Patil S."/>
            <person name="Petrosino J."/>
            <person name="Pham C."/>
            <person name="Pham P."/>
            <person name="Pu L.-L."/>
            <person name="Puazo M."/>
            <person name="Raj R."/>
            <person name="Reid J."/>
            <person name="Rouhana J."/>
            <person name="Saada N."/>
            <person name="Shang Y."/>
            <person name="Simmons D."/>
            <person name="Thornton R."/>
            <person name="Warren J."/>
            <person name="Weissenberger G."/>
            <person name="Zhang J."/>
            <person name="Zhang L."/>
            <person name="Zhou C."/>
            <person name="Zhu D."/>
            <person name="Muzny D."/>
            <person name="Worley K."/>
            <person name="Gibbs R."/>
        </authorList>
    </citation>
    <scope>NUCLEOTIDE SEQUENCE [LARGE SCALE GENOMIC DNA]</scope>
    <source>
        <strain evidence="1 2">NAP08</strain>
    </source>
</reference>
<accession>D5Q148</accession>
<sequence>MFVLFKHTYNMLDFFKMMKYTNGCWMYKNHIILEKVSEK</sequence>
<comment type="caution">
    <text evidence="1">The sequence shown here is derived from an EMBL/GenBank/DDBJ whole genome shotgun (WGS) entry which is preliminary data.</text>
</comment>
<evidence type="ECO:0000313" key="2">
    <source>
        <dbReference type="Proteomes" id="UP000003227"/>
    </source>
</evidence>